<dbReference type="RefSeq" id="WP_197974774.1">
    <property type="nucleotide sequence ID" value="NZ_AP023326.1"/>
</dbReference>
<organism evidence="2 3">
    <name type="scientific">Acetobacter aceti</name>
    <dbReference type="NCBI Taxonomy" id="435"/>
    <lineage>
        <taxon>Bacteria</taxon>
        <taxon>Pseudomonadati</taxon>
        <taxon>Pseudomonadota</taxon>
        <taxon>Alphaproteobacteria</taxon>
        <taxon>Acetobacterales</taxon>
        <taxon>Acetobacteraceae</taxon>
        <taxon>Acetobacter</taxon>
        <taxon>Acetobacter subgen. Acetobacter</taxon>
    </lineage>
</organism>
<reference evidence="2 3" key="1">
    <citation type="submission" date="2020-07" db="EMBL/GenBank/DDBJ databases">
        <title>Complete Genome Sequence of an acetic acid bacterium, Acetobacter aceti JCM20276.</title>
        <authorList>
            <person name="Hirose Y."/>
            <person name="Mihara H."/>
        </authorList>
    </citation>
    <scope>NUCLEOTIDE SEQUENCE [LARGE SCALE GENOMIC DNA]</scope>
    <source>
        <strain evidence="2 3">JCM20276</strain>
    </source>
</reference>
<name>A0A6S6PMN1_ACEAC</name>
<proteinExistence type="predicted"/>
<evidence type="ECO:0000313" key="3">
    <source>
        <dbReference type="Proteomes" id="UP000515220"/>
    </source>
</evidence>
<sequence>MLRTGPGSATADGSAFVNESKPNQRTRDDHGPVASGARFSQSDIASRICARWWAEAFGQLGIPKDHTGLAEEMYEAVNAGWMDLGVESTEHVAVTTSARNVFETARNATKA</sequence>
<accession>A0A6S6PMN1</accession>
<dbReference type="EMBL" id="AP023326">
    <property type="protein sequence ID" value="BCI68573.1"/>
    <property type="molecule type" value="Genomic_DNA"/>
</dbReference>
<evidence type="ECO:0000313" key="2">
    <source>
        <dbReference type="EMBL" id="BCI68573.1"/>
    </source>
</evidence>
<dbReference type="AlphaFoldDB" id="A0A6S6PMN1"/>
<protein>
    <submittedName>
        <fullName evidence="2">Uncharacterized protein</fullName>
    </submittedName>
</protein>
<gene>
    <name evidence="2" type="ORF">AAJCM20276_31970</name>
</gene>
<dbReference type="Proteomes" id="UP000515220">
    <property type="component" value="Chromosome"/>
</dbReference>
<evidence type="ECO:0000256" key="1">
    <source>
        <dbReference type="SAM" id="MobiDB-lite"/>
    </source>
</evidence>
<feature type="region of interest" description="Disordered" evidence="1">
    <location>
        <begin position="1"/>
        <end position="41"/>
    </location>
</feature>